<dbReference type="PANTHER" id="PTHR43134:SF1">
    <property type="entry name" value="SIGNAL RECOGNITION PARTICLE RECEPTOR SUBUNIT ALPHA"/>
    <property type="match status" value="1"/>
</dbReference>
<dbReference type="CDD" id="cd17874">
    <property type="entry name" value="FtsY"/>
    <property type="match status" value="1"/>
</dbReference>
<comment type="subunit">
    <text evidence="10">Part of the signal recognition particle protein translocation system, which is composed of SRP and FtsY.</text>
</comment>
<dbReference type="GO" id="GO:0003924">
    <property type="term" value="F:GTPase activity"/>
    <property type="evidence" value="ECO:0007669"/>
    <property type="project" value="UniProtKB-UniRule"/>
</dbReference>
<dbReference type="SUPFAM" id="SSF47364">
    <property type="entry name" value="Domain of the SRP/SRP receptor G-proteins"/>
    <property type="match status" value="1"/>
</dbReference>
<evidence type="ECO:0000256" key="6">
    <source>
        <dbReference type="ARBA" id="ARBA00023136"/>
    </source>
</evidence>
<evidence type="ECO:0000256" key="9">
    <source>
        <dbReference type="ARBA" id="ARBA00053570"/>
    </source>
</evidence>
<comment type="catalytic activity">
    <reaction evidence="8 10">
        <text>GTP + H2O = GDP + phosphate + H(+)</text>
        <dbReference type="Rhea" id="RHEA:19669"/>
        <dbReference type="ChEBI" id="CHEBI:15377"/>
        <dbReference type="ChEBI" id="CHEBI:15378"/>
        <dbReference type="ChEBI" id="CHEBI:37565"/>
        <dbReference type="ChEBI" id="CHEBI:43474"/>
        <dbReference type="ChEBI" id="CHEBI:58189"/>
        <dbReference type="EC" id="3.6.5.4"/>
    </reaction>
</comment>
<keyword evidence="7 10" id="KW-0675">Receptor</keyword>
<dbReference type="GO" id="GO:0005047">
    <property type="term" value="F:signal recognition particle binding"/>
    <property type="evidence" value="ECO:0007669"/>
    <property type="project" value="TreeGrafter"/>
</dbReference>
<reference evidence="13" key="1">
    <citation type="submission" date="2017-06" db="EMBL/GenBank/DDBJ databases">
        <authorList>
            <person name="Varghese N."/>
            <person name="Submissions S."/>
        </authorList>
    </citation>
    <scope>NUCLEOTIDE SEQUENCE [LARGE SCALE GENOMIC DNA]</scope>
    <source>
        <strain evidence="13">DSM 15668</strain>
    </source>
</reference>
<comment type="function">
    <text evidence="9">Involved in targeting and insertion of nascent membrane proteins into the cytoplasmic membrane. Acts as a receptor for the complex formed by the signal recognition particle (SRP) and the ribosome-nascent chain (RNC). Interaction with SRP-RNC leads to the transfer of the RNC complex to the Sec translocase for insertion into the membrane, the hydrolysis of GTP by both Ffh and FtsY, and the dissociation of the SRP-FtsY complex into the individual components.</text>
</comment>
<comment type="subcellular location">
    <subcellularLocation>
        <location evidence="10">Cell membrane</location>
        <topology evidence="10">Peripheral membrane protein</topology>
        <orientation evidence="10">Cytoplasmic side</orientation>
    </subcellularLocation>
    <subcellularLocation>
        <location evidence="10">Cytoplasm</location>
    </subcellularLocation>
</comment>
<dbReference type="OrthoDB" id="9804720at2"/>
<evidence type="ECO:0000256" key="2">
    <source>
        <dbReference type="ARBA" id="ARBA00022490"/>
    </source>
</evidence>
<dbReference type="InterPro" id="IPR013822">
    <property type="entry name" value="Signal_recog_particl_SRP54_hlx"/>
</dbReference>
<dbReference type="EMBL" id="FZOB01000001">
    <property type="protein sequence ID" value="SNR60108.1"/>
    <property type="molecule type" value="Genomic_DNA"/>
</dbReference>
<dbReference type="SMART" id="SM00382">
    <property type="entry name" value="AAA"/>
    <property type="match status" value="1"/>
</dbReference>
<evidence type="ECO:0000256" key="7">
    <source>
        <dbReference type="ARBA" id="ARBA00023170"/>
    </source>
</evidence>
<dbReference type="SUPFAM" id="SSF52540">
    <property type="entry name" value="P-loop containing nucleoside triphosphate hydrolases"/>
    <property type="match status" value="1"/>
</dbReference>
<evidence type="ECO:0000256" key="1">
    <source>
        <dbReference type="ARBA" id="ARBA00022475"/>
    </source>
</evidence>
<keyword evidence="3 10" id="KW-0547">Nucleotide-binding</keyword>
<dbReference type="FunFam" id="3.40.50.300:FF:000053">
    <property type="entry name" value="Signal recognition particle receptor FtsY"/>
    <property type="match status" value="1"/>
</dbReference>
<feature type="domain" description="SRP54-type proteins GTP-binding" evidence="11">
    <location>
        <begin position="442"/>
        <end position="455"/>
    </location>
</feature>
<evidence type="ECO:0000256" key="4">
    <source>
        <dbReference type="ARBA" id="ARBA00022801"/>
    </source>
</evidence>
<dbReference type="InterPro" id="IPR003593">
    <property type="entry name" value="AAA+_ATPase"/>
</dbReference>
<dbReference type="GO" id="GO:0005886">
    <property type="term" value="C:plasma membrane"/>
    <property type="evidence" value="ECO:0007669"/>
    <property type="project" value="UniProtKB-SubCell"/>
</dbReference>
<evidence type="ECO:0000256" key="8">
    <source>
        <dbReference type="ARBA" id="ARBA00048027"/>
    </source>
</evidence>
<feature type="binding site" evidence="10">
    <location>
        <begin position="421"/>
        <end position="424"/>
    </location>
    <ligand>
        <name>GTP</name>
        <dbReference type="ChEBI" id="CHEBI:37565"/>
    </ligand>
</feature>
<dbReference type="InterPro" id="IPR004390">
    <property type="entry name" value="SR_rcpt_FtsY"/>
</dbReference>
<dbReference type="InterPro" id="IPR036225">
    <property type="entry name" value="SRP/SRP_N"/>
</dbReference>
<dbReference type="SMART" id="SM00963">
    <property type="entry name" value="SRP54_N"/>
    <property type="match status" value="1"/>
</dbReference>
<keyword evidence="6 10" id="KW-0472">Membrane</keyword>
<name>A0A238XNF5_9BACT</name>
<protein>
    <recommendedName>
        <fullName evidence="10">Signal recognition particle receptor FtsY</fullName>
        <shortName evidence="10">SRP receptor</shortName>
        <ecNumber evidence="10">3.6.5.4</ecNumber>
    </recommendedName>
</protein>
<keyword evidence="2 10" id="KW-0963">Cytoplasm</keyword>
<dbReference type="InterPro" id="IPR042101">
    <property type="entry name" value="SRP54_N_sf"/>
</dbReference>
<gene>
    <name evidence="10" type="primary">ftsY</name>
    <name evidence="12" type="ORF">SAMN06265340_101108</name>
</gene>
<dbReference type="HAMAP" id="MF_00920">
    <property type="entry name" value="FtsY"/>
    <property type="match status" value="1"/>
</dbReference>
<dbReference type="FunFam" id="1.20.120.140:FF:000002">
    <property type="entry name" value="Signal recognition particle receptor FtsY"/>
    <property type="match status" value="1"/>
</dbReference>
<dbReference type="Gene3D" id="1.20.120.140">
    <property type="entry name" value="Signal recognition particle SRP54, nucleotide-binding domain"/>
    <property type="match status" value="1"/>
</dbReference>
<dbReference type="Gene3D" id="3.40.50.300">
    <property type="entry name" value="P-loop containing nucleotide triphosphate hydrolases"/>
    <property type="match status" value="1"/>
</dbReference>
<evidence type="ECO:0000313" key="13">
    <source>
        <dbReference type="Proteomes" id="UP000198405"/>
    </source>
</evidence>
<dbReference type="Proteomes" id="UP000198405">
    <property type="component" value="Unassembled WGS sequence"/>
</dbReference>
<evidence type="ECO:0000259" key="11">
    <source>
        <dbReference type="PROSITE" id="PS00300"/>
    </source>
</evidence>
<evidence type="ECO:0000256" key="5">
    <source>
        <dbReference type="ARBA" id="ARBA00023134"/>
    </source>
</evidence>
<dbReference type="Pfam" id="PF00448">
    <property type="entry name" value="SRP54"/>
    <property type="match status" value="1"/>
</dbReference>
<feature type="binding site" evidence="10">
    <location>
        <begin position="357"/>
        <end position="361"/>
    </location>
    <ligand>
        <name>GTP</name>
        <dbReference type="ChEBI" id="CHEBI:37565"/>
    </ligand>
</feature>
<dbReference type="PROSITE" id="PS00300">
    <property type="entry name" value="SRP54"/>
    <property type="match status" value="1"/>
</dbReference>
<evidence type="ECO:0000256" key="3">
    <source>
        <dbReference type="ARBA" id="ARBA00022741"/>
    </source>
</evidence>
<sequence length="469" mass="52494">MLGFFRKKSIEDELKENPNQPQLWLKLADKNIKKFTEGIANAIHYSNGELVVEAATLLKEKISYRDVDIDTNLIEEKAGKYTAALISGILEKYENKNLSKARNLFETAYQSENKQEKFLAGFELSKLLIEEGFYDQAKKIISEIEPFTPESYKDELNELKKEIEKATEEKKGGIFKSFKEGLKKTREALNFSVFKGREVNEEFFEELEEKLILADIGVKTTLELIEELKREAKKKKIKESDKILELLKSRLKSILLKHKGELKIDHKPFVILVLGVNGVGKTTTIGKLAKQLKDEGKSVVLAAADTFRAAAIEQLEVWAQRSGARIIKGNEGADPASVVFDAVQSVKAKGDDVLIIDTAGRLHNKDRLMKEIQKIKKVVSKELPGEPSEILLVLDANTGQNAISQAKAFKEITDVTGIALTKLDGTAKGGIVIAISNELKIPIKYVGIGEKIEDLRKFNPEEFVEGLFS</sequence>
<feature type="binding site" evidence="10">
    <location>
        <begin position="275"/>
        <end position="282"/>
    </location>
    <ligand>
        <name>GTP</name>
        <dbReference type="ChEBI" id="CHEBI:37565"/>
    </ligand>
</feature>
<dbReference type="InterPro" id="IPR027417">
    <property type="entry name" value="P-loop_NTPase"/>
</dbReference>
<organism evidence="12 13">
    <name type="scientific">Desulfurobacterium atlanticum</name>
    <dbReference type="NCBI Taxonomy" id="240169"/>
    <lineage>
        <taxon>Bacteria</taxon>
        <taxon>Pseudomonadati</taxon>
        <taxon>Aquificota</taxon>
        <taxon>Aquificia</taxon>
        <taxon>Desulfurobacteriales</taxon>
        <taxon>Desulfurobacteriaceae</taxon>
        <taxon>Desulfurobacterium</taxon>
    </lineage>
</organism>
<dbReference type="EC" id="3.6.5.4" evidence="10"/>
<evidence type="ECO:0000256" key="10">
    <source>
        <dbReference type="HAMAP-Rule" id="MF_00920"/>
    </source>
</evidence>
<dbReference type="Pfam" id="PF02881">
    <property type="entry name" value="SRP54_N"/>
    <property type="match status" value="1"/>
</dbReference>
<evidence type="ECO:0000313" key="12">
    <source>
        <dbReference type="EMBL" id="SNR60108.1"/>
    </source>
</evidence>
<dbReference type="SMART" id="SM00962">
    <property type="entry name" value="SRP54"/>
    <property type="match status" value="1"/>
</dbReference>
<dbReference type="GO" id="GO:0006614">
    <property type="term" value="P:SRP-dependent cotranslational protein targeting to membrane"/>
    <property type="evidence" value="ECO:0007669"/>
    <property type="project" value="InterPro"/>
</dbReference>
<keyword evidence="4 10" id="KW-0378">Hydrolase</keyword>
<dbReference type="GO" id="GO:0005525">
    <property type="term" value="F:GTP binding"/>
    <property type="evidence" value="ECO:0007669"/>
    <property type="project" value="UniProtKB-UniRule"/>
</dbReference>
<dbReference type="AlphaFoldDB" id="A0A238XNF5"/>
<dbReference type="PANTHER" id="PTHR43134">
    <property type="entry name" value="SIGNAL RECOGNITION PARTICLE RECEPTOR SUBUNIT ALPHA"/>
    <property type="match status" value="1"/>
</dbReference>
<keyword evidence="13" id="KW-1185">Reference proteome</keyword>
<dbReference type="NCBIfam" id="TIGR00064">
    <property type="entry name" value="ftsY"/>
    <property type="match status" value="1"/>
</dbReference>
<comment type="similarity">
    <text evidence="10">Belongs to the GTP-binding SRP family. FtsY subfamily.</text>
</comment>
<dbReference type="GO" id="GO:0005737">
    <property type="term" value="C:cytoplasm"/>
    <property type="evidence" value="ECO:0007669"/>
    <property type="project" value="UniProtKB-SubCell"/>
</dbReference>
<dbReference type="InterPro" id="IPR000897">
    <property type="entry name" value="SRP54_GTPase_dom"/>
</dbReference>
<keyword evidence="5 10" id="KW-0342">GTP-binding</keyword>
<accession>A0A238XNF5</accession>
<proteinExistence type="inferred from homology"/>
<keyword evidence="1 10" id="KW-1003">Cell membrane</keyword>